<dbReference type="GO" id="GO:0046872">
    <property type="term" value="F:metal ion binding"/>
    <property type="evidence" value="ECO:0007669"/>
    <property type="project" value="InterPro"/>
</dbReference>
<dbReference type="Pfam" id="PF02607">
    <property type="entry name" value="B12-binding_2"/>
    <property type="match status" value="1"/>
</dbReference>
<evidence type="ECO:0000259" key="5">
    <source>
        <dbReference type="PROSITE" id="PS50937"/>
    </source>
</evidence>
<keyword evidence="3 6" id="KW-0238">DNA-binding</keyword>
<keyword evidence="1" id="KW-0678">Repressor</keyword>
<dbReference type="GO" id="GO:0003700">
    <property type="term" value="F:DNA-binding transcription factor activity"/>
    <property type="evidence" value="ECO:0007669"/>
    <property type="project" value="InterPro"/>
</dbReference>
<dbReference type="InterPro" id="IPR000551">
    <property type="entry name" value="MerR-type_HTH_dom"/>
</dbReference>
<name>A0A1G5HRG5_9FLAO</name>
<dbReference type="Gene3D" id="1.10.1660.10">
    <property type="match status" value="1"/>
</dbReference>
<evidence type="ECO:0000256" key="1">
    <source>
        <dbReference type="ARBA" id="ARBA00022491"/>
    </source>
</evidence>
<dbReference type="AlphaFoldDB" id="A0A1G5HRG5"/>
<dbReference type="STRING" id="490189.SAMN02927903_01971"/>
<dbReference type="InterPro" id="IPR036724">
    <property type="entry name" value="Cobalamin-bd_sf"/>
</dbReference>
<accession>A0A1G5HRG5</accession>
<dbReference type="InterPro" id="IPR009061">
    <property type="entry name" value="DNA-bd_dom_put_sf"/>
</dbReference>
<gene>
    <name evidence="6" type="ORF">SAMN02927903_01971</name>
</gene>
<evidence type="ECO:0000313" key="6">
    <source>
        <dbReference type="EMBL" id="SCY66386.1"/>
    </source>
</evidence>
<evidence type="ECO:0000256" key="2">
    <source>
        <dbReference type="ARBA" id="ARBA00023015"/>
    </source>
</evidence>
<keyword evidence="7" id="KW-1185">Reference proteome</keyword>
<dbReference type="InterPro" id="IPR047057">
    <property type="entry name" value="MerR_fam"/>
</dbReference>
<proteinExistence type="predicted"/>
<feature type="domain" description="HTH merR-type" evidence="5">
    <location>
        <begin position="8"/>
        <end position="77"/>
    </location>
</feature>
<dbReference type="EMBL" id="FMVF01000008">
    <property type="protein sequence ID" value="SCY66386.1"/>
    <property type="molecule type" value="Genomic_DNA"/>
</dbReference>
<organism evidence="6 7">
    <name type="scientific">Flavobacterium caeni</name>
    <dbReference type="NCBI Taxonomy" id="490189"/>
    <lineage>
        <taxon>Bacteria</taxon>
        <taxon>Pseudomonadati</taxon>
        <taxon>Bacteroidota</taxon>
        <taxon>Flavobacteriia</taxon>
        <taxon>Flavobacteriales</taxon>
        <taxon>Flavobacteriaceae</taxon>
        <taxon>Flavobacterium</taxon>
    </lineage>
</organism>
<dbReference type="GO" id="GO:0003677">
    <property type="term" value="F:DNA binding"/>
    <property type="evidence" value="ECO:0007669"/>
    <property type="project" value="UniProtKB-KW"/>
</dbReference>
<dbReference type="Gene3D" id="1.10.1240.10">
    <property type="entry name" value="Methionine synthase domain"/>
    <property type="match status" value="1"/>
</dbReference>
<dbReference type="CDD" id="cd01104">
    <property type="entry name" value="HTH_MlrA-CarA"/>
    <property type="match status" value="1"/>
</dbReference>
<dbReference type="InterPro" id="IPR036594">
    <property type="entry name" value="Meth_synthase_dom"/>
</dbReference>
<dbReference type="SMART" id="SM00422">
    <property type="entry name" value="HTH_MERR"/>
    <property type="match status" value="1"/>
</dbReference>
<dbReference type="Proteomes" id="UP000199354">
    <property type="component" value="Unassembled WGS sequence"/>
</dbReference>
<dbReference type="GO" id="GO:0031419">
    <property type="term" value="F:cobalamin binding"/>
    <property type="evidence" value="ECO:0007669"/>
    <property type="project" value="InterPro"/>
</dbReference>
<keyword evidence="4" id="KW-0804">Transcription</keyword>
<dbReference type="SUPFAM" id="SSF52242">
    <property type="entry name" value="Cobalamin (vitamin B12)-binding domain"/>
    <property type="match status" value="1"/>
</dbReference>
<reference evidence="6 7" key="1">
    <citation type="submission" date="2016-10" db="EMBL/GenBank/DDBJ databases">
        <authorList>
            <person name="de Groot N.N."/>
        </authorList>
    </citation>
    <scope>NUCLEOTIDE SEQUENCE [LARGE SCALE GENOMIC DNA]</scope>
    <source>
        <strain evidence="6 7">CGMCC 1.7031</strain>
    </source>
</reference>
<evidence type="ECO:0000313" key="7">
    <source>
        <dbReference type="Proteomes" id="UP000199354"/>
    </source>
</evidence>
<dbReference type="PROSITE" id="PS50937">
    <property type="entry name" value="HTH_MERR_2"/>
    <property type="match status" value="1"/>
</dbReference>
<sequence length="298" mass="34505">MSSGIKNTFTIKDLENLSGIKAHTIRIWEKRHCLLSPDRTQTNIRYYDAASLQKLLNVKLLNEHGYKLSAIATLSEEKMLSLVRQIVSQKSAKIHAISSFKMAMMNFDQPLFFQTYNALLSEKSFSEVFFEVFVPLMQEIGMLWQTATITPAHEHFISYLIRQKILTNIERIQILEHTRHEKVFVLFLPKDELHDVGLMYFNYEVTLNGYRSIYLGESVPLESLLEVKHLFANVVYVTYLTVVPSAAELPDYLRRFREEVMDDTSELWVLGKLAREITPPLPLGVRIFSQISEAINEL</sequence>
<dbReference type="PANTHER" id="PTHR30204">
    <property type="entry name" value="REDOX-CYCLING DRUG-SENSING TRANSCRIPTIONAL ACTIVATOR SOXR"/>
    <property type="match status" value="1"/>
</dbReference>
<dbReference type="InterPro" id="IPR003759">
    <property type="entry name" value="Cbl-bd_cap"/>
</dbReference>
<dbReference type="SUPFAM" id="SSF46955">
    <property type="entry name" value="Putative DNA-binding domain"/>
    <property type="match status" value="1"/>
</dbReference>
<evidence type="ECO:0000256" key="3">
    <source>
        <dbReference type="ARBA" id="ARBA00023125"/>
    </source>
</evidence>
<dbReference type="Gene3D" id="3.40.50.280">
    <property type="entry name" value="Cobalamin-binding domain"/>
    <property type="match status" value="1"/>
</dbReference>
<keyword evidence="2" id="KW-0805">Transcription regulation</keyword>
<dbReference type="OrthoDB" id="9800334at2"/>
<dbReference type="Pfam" id="PF13411">
    <property type="entry name" value="MerR_1"/>
    <property type="match status" value="1"/>
</dbReference>
<evidence type="ECO:0000256" key="4">
    <source>
        <dbReference type="ARBA" id="ARBA00023163"/>
    </source>
</evidence>
<dbReference type="PANTHER" id="PTHR30204:SF69">
    <property type="entry name" value="MERR-FAMILY TRANSCRIPTIONAL REGULATOR"/>
    <property type="match status" value="1"/>
</dbReference>
<protein>
    <submittedName>
        <fullName evidence="6">DNA-binding transcriptional regulator, MerR family</fullName>
    </submittedName>
</protein>
<dbReference type="RefSeq" id="WP_091142674.1">
    <property type="nucleotide sequence ID" value="NZ_FMVF01000008.1"/>
</dbReference>